<gene>
    <name evidence="1" type="ORF">GCM10022399_18980</name>
</gene>
<accession>A0ABP7DDF0</accession>
<name>A0ABP7DDF0_9MICO</name>
<dbReference type="EMBL" id="BAABDC010000002">
    <property type="protein sequence ID" value="GAA3702748.1"/>
    <property type="molecule type" value="Genomic_DNA"/>
</dbReference>
<dbReference type="Gene3D" id="2.30.110.10">
    <property type="entry name" value="Electron Transport, Fmn-binding Protein, Chain A"/>
    <property type="match status" value="1"/>
</dbReference>
<dbReference type="InterPro" id="IPR004378">
    <property type="entry name" value="F420H2_quin_Rdtase"/>
</dbReference>
<evidence type="ECO:0008006" key="3">
    <source>
        <dbReference type="Google" id="ProtNLM"/>
    </source>
</evidence>
<comment type="caution">
    <text evidence="1">The sequence shown here is derived from an EMBL/GenBank/DDBJ whole genome shotgun (WGS) entry which is preliminary data.</text>
</comment>
<organism evidence="1 2">
    <name type="scientific">Terrabacter ginsenosidimutans</name>
    <dbReference type="NCBI Taxonomy" id="490575"/>
    <lineage>
        <taxon>Bacteria</taxon>
        <taxon>Bacillati</taxon>
        <taxon>Actinomycetota</taxon>
        <taxon>Actinomycetes</taxon>
        <taxon>Micrococcales</taxon>
        <taxon>Intrasporangiaceae</taxon>
        <taxon>Terrabacter</taxon>
    </lineage>
</organism>
<sequence>MDTAALPPTGTCELSTVGRRSGRVRRVEIWYVVVGGQIVLTGTPSPRSWLANLREHPEAVLHLREPTVDLDVVAEEVVEPATRRRIVEQAWRLQPWYAAQPHSLDDWVSHSPLVTLTPVTAPA</sequence>
<evidence type="ECO:0000313" key="1">
    <source>
        <dbReference type="EMBL" id="GAA3702748.1"/>
    </source>
</evidence>
<dbReference type="InterPro" id="IPR012349">
    <property type="entry name" value="Split_barrel_FMN-bd"/>
</dbReference>
<evidence type="ECO:0000313" key="2">
    <source>
        <dbReference type="Proteomes" id="UP001501468"/>
    </source>
</evidence>
<dbReference type="RefSeq" id="WP_344944857.1">
    <property type="nucleotide sequence ID" value="NZ_BAABDC010000002.1"/>
</dbReference>
<reference evidence="2" key="1">
    <citation type="journal article" date="2019" name="Int. J. Syst. Evol. Microbiol.">
        <title>The Global Catalogue of Microorganisms (GCM) 10K type strain sequencing project: providing services to taxonomists for standard genome sequencing and annotation.</title>
        <authorList>
            <consortium name="The Broad Institute Genomics Platform"/>
            <consortium name="The Broad Institute Genome Sequencing Center for Infectious Disease"/>
            <person name="Wu L."/>
            <person name="Ma J."/>
        </authorList>
    </citation>
    <scope>NUCLEOTIDE SEQUENCE [LARGE SCALE GENOMIC DNA]</scope>
    <source>
        <strain evidence="2">JCM 17125</strain>
    </source>
</reference>
<dbReference type="Pfam" id="PF04075">
    <property type="entry name" value="F420H2_quin_red"/>
    <property type="match status" value="1"/>
</dbReference>
<protein>
    <recommendedName>
        <fullName evidence="3">Nitroreductase family deazaflavin-dependent oxidoreductase</fullName>
    </recommendedName>
</protein>
<dbReference type="Proteomes" id="UP001501468">
    <property type="component" value="Unassembled WGS sequence"/>
</dbReference>
<keyword evidence="2" id="KW-1185">Reference proteome</keyword>
<dbReference type="SUPFAM" id="SSF50475">
    <property type="entry name" value="FMN-binding split barrel"/>
    <property type="match status" value="1"/>
</dbReference>
<proteinExistence type="predicted"/>